<feature type="coiled-coil region" evidence="1">
    <location>
        <begin position="417"/>
        <end position="459"/>
    </location>
</feature>
<evidence type="ECO:0000256" key="1">
    <source>
        <dbReference type="SAM" id="Coils"/>
    </source>
</evidence>
<proteinExistence type="predicted"/>
<feature type="region of interest" description="Disordered" evidence="2">
    <location>
        <begin position="488"/>
        <end position="513"/>
    </location>
</feature>
<keyword evidence="1" id="KW-0175">Coiled coil</keyword>
<evidence type="ECO:0000313" key="3">
    <source>
        <dbReference type="EMBL" id="CAH3149496.1"/>
    </source>
</evidence>
<protein>
    <submittedName>
        <fullName evidence="3">Uncharacterized protein</fullName>
    </submittedName>
</protein>
<reference evidence="3 4" key="1">
    <citation type="submission" date="2022-05" db="EMBL/GenBank/DDBJ databases">
        <authorList>
            <consortium name="Genoscope - CEA"/>
            <person name="William W."/>
        </authorList>
    </citation>
    <scope>NUCLEOTIDE SEQUENCE [LARGE SCALE GENOMIC DNA]</scope>
</reference>
<evidence type="ECO:0000256" key="2">
    <source>
        <dbReference type="SAM" id="MobiDB-lite"/>
    </source>
</evidence>
<feature type="region of interest" description="Disordered" evidence="2">
    <location>
        <begin position="1"/>
        <end position="40"/>
    </location>
</feature>
<dbReference type="EMBL" id="CALNXI010000972">
    <property type="protein sequence ID" value="CAH3149496.1"/>
    <property type="molecule type" value="Genomic_DNA"/>
</dbReference>
<gene>
    <name evidence="3" type="ORF">PEVE_00044969</name>
</gene>
<sequence>MSRSSISSTQAPSSGRLTRTGSSYEGDIESLALTDSERENSSVHSAYYYSESWLSPAFPVISTRRSSSASLSEESSSLFESEYDTEISSSDTSAVIYTDNDFCRVQRTVGERLVESASVTEGNERCKWKTDGASDSRINTAHGSAPSLYNAKPIANEASNLRFSVSEDDFSQELYQSNASQQDCKHKDILTKFQAMDFENGVQARNSLHKNQKTMNAHELKALHPCKSVDDSHFNEVGSEDKLNTPETTLQESELAERDIIEKKRFLKKNFSSVLKKARKSVREARGNLSAHEMKLRSKRATSKYPQVREPRLTVKADSNKEGSFENPVKWVVTRPYVNPRSKKFIKQRKKQDAIELERRRAELLIMELKGLNFHEQAANVKSALAFKNEKEKEYDDQLDAKREDIKKKKSIEAFHLKEEMKRKRLEEIRRKEKERKEKEDFERKKRIEEAKIRREKNRMLWESYNAVVLANSVSRSFTFSYFPKLRPRPLERPQTEPQNKTHSVNHVEKCHR</sequence>
<feature type="compositionally biased region" description="Polar residues" evidence="2">
    <location>
        <begin position="1"/>
        <end position="23"/>
    </location>
</feature>
<dbReference type="Proteomes" id="UP001159427">
    <property type="component" value="Unassembled WGS sequence"/>
</dbReference>
<name>A0ABN8PSW6_9CNID</name>
<feature type="compositionally biased region" description="Basic and acidic residues" evidence="2">
    <location>
        <begin position="285"/>
        <end position="296"/>
    </location>
</feature>
<feature type="region of interest" description="Disordered" evidence="2">
    <location>
        <begin position="285"/>
        <end position="306"/>
    </location>
</feature>
<keyword evidence="4" id="KW-1185">Reference proteome</keyword>
<accession>A0ABN8PSW6</accession>
<organism evidence="3 4">
    <name type="scientific">Porites evermanni</name>
    <dbReference type="NCBI Taxonomy" id="104178"/>
    <lineage>
        <taxon>Eukaryota</taxon>
        <taxon>Metazoa</taxon>
        <taxon>Cnidaria</taxon>
        <taxon>Anthozoa</taxon>
        <taxon>Hexacorallia</taxon>
        <taxon>Scleractinia</taxon>
        <taxon>Fungiina</taxon>
        <taxon>Poritidae</taxon>
        <taxon>Porites</taxon>
    </lineage>
</organism>
<feature type="compositionally biased region" description="Polar residues" evidence="2">
    <location>
        <begin position="496"/>
        <end position="505"/>
    </location>
</feature>
<evidence type="ECO:0000313" key="4">
    <source>
        <dbReference type="Proteomes" id="UP001159427"/>
    </source>
</evidence>
<comment type="caution">
    <text evidence="3">The sequence shown here is derived from an EMBL/GenBank/DDBJ whole genome shotgun (WGS) entry which is preliminary data.</text>
</comment>